<comment type="caution">
    <text evidence="4">The sequence shown here is derived from an EMBL/GenBank/DDBJ whole genome shotgun (WGS) entry which is preliminary data.</text>
</comment>
<evidence type="ECO:0000256" key="1">
    <source>
        <dbReference type="ARBA" id="ARBA00022737"/>
    </source>
</evidence>
<reference evidence="4 5" key="1">
    <citation type="submission" date="2018-06" db="EMBL/GenBank/DDBJ databases">
        <title>Complete Genomes of Monosporascus.</title>
        <authorList>
            <person name="Robinson A.J."/>
            <person name="Natvig D.O."/>
        </authorList>
    </citation>
    <scope>NUCLEOTIDE SEQUENCE [LARGE SCALE GENOMIC DNA]</scope>
    <source>
        <strain evidence="4 5">CBS 609.92</strain>
    </source>
</reference>
<feature type="repeat" description="ANK" evidence="3">
    <location>
        <begin position="226"/>
        <end position="247"/>
    </location>
</feature>
<dbReference type="PANTHER" id="PTHR24198:SF165">
    <property type="entry name" value="ANKYRIN REPEAT-CONTAINING PROTEIN-RELATED"/>
    <property type="match status" value="1"/>
</dbReference>
<dbReference type="Proteomes" id="UP000294003">
    <property type="component" value="Unassembled WGS sequence"/>
</dbReference>
<sequence length="318" mass="35721">MSRWWYIRPHEYDVALVTPGSLTQIEPVLREWIEESDRLTDDPEYVEDEVFGHIADENSMEGFDECNGHQNGDLEQGSIERSIPRGPRLQITRVIRALLHNERTDGLLKDLNGQTAFHIVVSDGSGARELPALMKYFLALRRFSPNTPDSECRTALHLATSLHLDREPGRRVIMGTKTLLKDSRLDLTRLDNKKQTPIYAAVTADFTAAVKLLDDGRVGLNAQEDMGDTALHKAVALGRKEIVQLLLHDPKPNRRVVNGSGETALMIARRIEVGVAELSCLFRVLGRLTELVLGPGRSWTGRFRLEVLLSTVEHDSVF</sequence>
<accession>A0ABY0H746</accession>
<keyword evidence="2 3" id="KW-0040">ANK repeat</keyword>
<dbReference type="Gene3D" id="1.25.40.20">
    <property type="entry name" value="Ankyrin repeat-containing domain"/>
    <property type="match status" value="1"/>
</dbReference>
<dbReference type="SUPFAM" id="SSF48403">
    <property type="entry name" value="Ankyrin repeat"/>
    <property type="match status" value="1"/>
</dbReference>
<organism evidence="4 5">
    <name type="scientific">Monosporascus cannonballus</name>
    <dbReference type="NCBI Taxonomy" id="155416"/>
    <lineage>
        <taxon>Eukaryota</taxon>
        <taxon>Fungi</taxon>
        <taxon>Dikarya</taxon>
        <taxon>Ascomycota</taxon>
        <taxon>Pezizomycotina</taxon>
        <taxon>Sordariomycetes</taxon>
        <taxon>Xylariomycetidae</taxon>
        <taxon>Xylariales</taxon>
        <taxon>Xylariales incertae sedis</taxon>
        <taxon>Monosporascus</taxon>
    </lineage>
</organism>
<protein>
    <submittedName>
        <fullName evidence="4">Uncharacterized protein</fullName>
    </submittedName>
</protein>
<dbReference type="PROSITE" id="PS50088">
    <property type="entry name" value="ANK_REPEAT"/>
    <property type="match status" value="1"/>
</dbReference>
<evidence type="ECO:0000256" key="2">
    <source>
        <dbReference type="ARBA" id="ARBA00023043"/>
    </source>
</evidence>
<evidence type="ECO:0000313" key="4">
    <source>
        <dbReference type="EMBL" id="RYO86630.1"/>
    </source>
</evidence>
<dbReference type="InterPro" id="IPR002110">
    <property type="entry name" value="Ankyrin_rpt"/>
</dbReference>
<evidence type="ECO:0000313" key="5">
    <source>
        <dbReference type="Proteomes" id="UP000294003"/>
    </source>
</evidence>
<dbReference type="Pfam" id="PF12796">
    <property type="entry name" value="Ank_2"/>
    <property type="match status" value="1"/>
</dbReference>
<name>A0ABY0H746_9PEZI</name>
<keyword evidence="1" id="KW-0677">Repeat</keyword>
<dbReference type="PROSITE" id="PS50297">
    <property type="entry name" value="ANK_REP_REGION"/>
    <property type="match status" value="1"/>
</dbReference>
<evidence type="ECO:0000256" key="3">
    <source>
        <dbReference type="PROSITE-ProRule" id="PRU00023"/>
    </source>
</evidence>
<keyword evidence="5" id="KW-1185">Reference proteome</keyword>
<proteinExistence type="predicted"/>
<dbReference type="PANTHER" id="PTHR24198">
    <property type="entry name" value="ANKYRIN REPEAT AND PROTEIN KINASE DOMAIN-CONTAINING PROTEIN"/>
    <property type="match status" value="1"/>
</dbReference>
<gene>
    <name evidence="4" type="ORF">DL762_004642</name>
</gene>
<dbReference type="EMBL" id="QJNS01000112">
    <property type="protein sequence ID" value="RYO86630.1"/>
    <property type="molecule type" value="Genomic_DNA"/>
</dbReference>
<dbReference type="SMART" id="SM00248">
    <property type="entry name" value="ANK"/>
    <property type="match status" value="3"/>
</dbReference>
<dbReference type="InterPro" id="IPR036770">
    <property type="entry name" value="Ankyrin_rpt-contain_sf"/>
</dbReference>